<dbReference type="EMBL" id="AP008207">
    <property type="protein sequence ID" value="BAF05517.2"/>
    <property type="molecule type" value="Genomic_DNA"/>
</dbReference>
<reference evidence="1 2" key="1">
    <citation type="journal article" date="2005" name="Nature">
        <title>The map-based sequence of the rice genome.</title>
        <authorList>
            <consortium name="International rice genome sequencing project (IRGSP)"/>
            <person name="Matsumoto T."/>
            <person name="Wu J."/>
            <person name="Kanamori H."/>
            <person name="Katayose Y."/>
            <person name="Fujisawa M."/>
            <person name="Namiki N."/>
            <person name="Mizuno H."/>
            <person name="Yamamoto K."/>
            <person name="Antonio B.A."/>
            <person name="Baba T."/>
            <person name="Sakata K."/>
            <person name="Nagamura Y."/>
            <person name="Aoki H."/>
            <person name="Arikawa K."/>
            <person name="Arita K."/>
            <person name="Bito T."/>
            <person name="Chiden Y."/>
            <person name="Fujitsuka N."/>
            <person name="Fukunaka R."/>
            <person name="Hamada M."/>
            <person name="Harada C."/>
            <person name="Hayashi A."/>
            <person name="Hijishita S."/>
            <person name="Honda M."/>
            <person name="Hosokawa S."/>
            <person name="Ichikawa Y."/>
            <person name="Idonuma A."/>
            <person name="Iijima M."/>
            <person name="Ikeda M."/>
            <person name="Ikeno M."/>
            <person name="Ito K."/>
            <person name="Ito S."/>
            <person name="Ito T."/>
            <person name="Ito Y."/>
            <person name="Ito Y."/>
            <person name="Iwabuchi A."/>
            <person name="Kamiya K."/>
            <person name="Karasawa W."/>
            <person name="Kurita K."/>
            <person name="Katagiri S."/>
            <person name="Kikuta A."/>
            <person name="Kobayashi H."/>
            <person name="Kobayashi N."/>
            <person name="Machita K."/>
            <person name="Maehara T."/>
            <person name="Masukawa M."/>
            <person name="Mizubayashi T."/>
            <person name="Mukai Y."/>
            <person name="Nagasaki H."/>
            <person name="Nagata Y."/>
            <person name="Naito S."/>
            <person name="Nakashima M."/>
            <person name="Nakama Y."/>
            <person name="Nakamichi Y."/>
            <person name="Nakamura M."/>
            <person name="Meguro A."/>
            <person name="Negishi M."/>
            <person name="Ohta I."/>
            <person name="Ohta T."/>
            <person name="Okamoto M."/>
            <person name="Ono N."/>
            <person name="Saji S."/>
            <person name="Sakaguchi M."/>
            <person name="Sakai K."/>
            <person name="Shibata M."/>
            <person name="Shimokawa T."/>
            <person name="Song J."/>
            <person name="Takazaki Y."/>
            <person name="Terasawa K."/>
            <person name="Tsugane M."/>
            <person name="Tsuji K."/>
            <person name="Ueda S."/>
            <person name="Waki K."/>
            <person name="Yamagata H."/>
            <person name="Yamamoto M."/>
            <person name="Yamamoto S."/>
            <person name="Yamane H."/>
            <person name="Yoshiki S."/>
            <person name="Yoshihara R."/>
            <person name="Yukawa K."/>
            <person name="Zhong H."/>
            <person name="Yano M."/>
            <person name="Yuan Q."/>
            <person name="Ouyang S."/>
            <person name="Liu J."/>
            <person name="Jones K.M."/>
            <person name="Gansberger K."/>
            <person name="Moffat K."/>
            <person name="Hill J."/>
            <person name="Bera J."/>
            <person name="Fadrosh D."/>
            <person name="Jin S."/>
            <person name="Johri S."/>
            <person name="Kim M."/>
            <person name="Overton L."/>
            <person name="Reardon M."/>
            <person name="Tsitrin T."/>
            <person name="Vuong H."/>
            <person name="Weaver B."/>
            <person name="Ciecko A."/>
            <person name="Tallon L."/>
            <person name="Jackson J."/>
            <person name="Pai G."/>
            <person name="Aken S.V."/>
            <person name="Utterback T."/>
            <person name="Reidmuller S."/>
            <person name="Feldblyum T."/>
            <person name="Hsiao J."/>
            <person name="Zismann V."/>
            <person name="Iobst S."/>
            <person name="de Vazeille A.R."/>
            <person name="Buell C.R."/>
            <person name="Ying K."/>
            <person name="Li Y."/>
            <person name="Lu T."/>
            <person name="Huang Y."/>
            <person name="Zhao Q."/>
            <person name="Feng Q."/>
            <person name="Zhang L."/>
            <person name="Zhu J."/>
            <person name="Weng Q."/>
            <person name="Mu J."/>
            <person name="Lu Y."/>
            <person name="Fan D."/>
            <person name="Liu Y."/>
            <person name="Guan J."/>
            <person name="Zhang Y."/>
            <person name="Yu S."/>
            <person name="Liu X."/>
            <person name="Zhang Y."/>
            <person name="Hong G."/>
            <person name="Han B."/>
            <person name="Choisne N."/>
            <person name="Demange N."/>
            <person name="Orjeda G."/>
            <person name="Samain S."/>
            <person name="Cattolico L."/>
            <person name="Pelletier E."/>
            <person name="Couloux A."/>
            <person name="Segurens B."/>
            <person name="Wincker P."/>
            <person name="D'Hont A."/>
            <person name="Scarpelli C."/>
            <person name="Weissenbach J."/>
            <person name="Salanoubat M."/>
            <person name="Quetier F."/>
            <person name="Yu Y."/>
            <person name="Kim H.R."/>
            <person name="Rambo T."/>
            <person name="Currie J."/>
            <person name="Collura K."/>
            <person name="Luo M."/>
            <person name="Yang T."/>
            <person name="Ammiraju J.S.S."/>
            <person name="Engler F."/>
            <person name="Soderlund C."/>
            <person name="Wing R.A."/>
            <person name="Palmer L.E."/>
            <person name="de la Bastide M."/>
            <person name="Spiegel L."/>
            <person name="Nascimento L."/>
            <person name="Zutavern T."/>
            <person name="O'Shaughnessy A."/>
            <person name="Dike S."/>
            <person name="Dedhia N."/>
            <person name="Preston R."/>
            <person name="Balija V."/>
            <person name="McCombie W.R."/>
            <person name="Chow T."/>
            <person name="Chen H."/>
            <person name="Chung M."/>
            <person name="Chen C."/>
            <person name="Shaw J."/>
            <person name="Wu H."/>
            <person name="Hsiao K."/>
            <person name="Chao Y."/>
            <person name="Chu M."/>
            <person name="Cheng C."/>
            <person name="Hour A."/>
            <person name="Lee P."/>
            <person name="Lin S."/>
            <person name="Lin Y."/>
            <person name="Liou J."/>
            <person name="Liu S."/>
            <person name="Hsing Y."/>
            <person name="Raghuvanshi S."/>
            <person name="Mohanty A."/>
            <person name="Bharti A.K."/>
            <person name="Gaur A."/>
            <person name="Gupta V."/>
            <person name="Kumar D."/>
            <person name="Ravi V."/>
            <person name="Vij S."/>
            <person name="Kapur A."/>
            <person name="Khurana P."/>
            <person name="Khurana P."/>
            <person name="Khurana J.P."/>
            <person name="Tyagi A.K."/>
            <person name="Gaikwad K."/>
            <person name="Singh A."/>
            <person name="Dalal V."/>
            <person name="Srivastava S."/>
            <person name="Dixit A."/>
            <person name="Pal A.K."/>
            <person name="Ghazi I.A."/>
            <person name="Yadav M."/>
            <person name="Pandit A."/>
            <person name="Bhargava A."/>
            <person name="Sureshbabu K."/>
            <person name="Batra K."/>
            <person name="Sharma T.R."/>
            <person name="Mohapatra T."/>
            <person name="Singh N.K."/>
            <person name="Messing J."/>
            <person name="Nelson A.B."/>
            <person name="Fuks G."/>
            <person name="Kavchok S."/>
            <person name="Keizer G."/>
            <person name="Linton E."/>
            <person name="Llaca V."/>
            <person name="Song R."/>
            <person name="Tanyolac B."/>
            <person name="Young S."/>
            <person name="Ho-Il K."/>
            <person name="Hahn J.H."/>
            <person name="Sangsakoo G."/>
            <person name="Vanavichit A."/>
            <person name="de Mattos Luiz.A.T."/>
            <person name="Zimmer P.D."/>
            <person name="Malone G."/>
            <person name="Dellagostin O."/>
            <person name="de Oliveira A.C."/>
            <person name="Bevan M."/>
            <person name="Bancroft I."/>
            <person name="Minx P."/>
            <person name="Cordum H."/>
            <person name="Wilson R."/>
            <person name="Cheng Z."/>
            <person name="Jin W."/>
            <person name="Jiang J."/>
            <person name="Leong S.A."/>
            <person name="Iwama H."/>
            <person name="Gojobori T."/>
            <person name="Itoh T."/>
            <person name="Niimura Y."/>
            <person name="Fujii Y."/>
            <person name="Habara T."/>
            <person name="Sakai H."/>
            <person name="Sato Y."/>
            <person name="Wilson G."/>
            <person name="Kumar K."/>
            <person name="McCouch S."/>
            <person name="Juretic N."/>
            <person name="Hoen D."/>
            <person name="Wright S."/>
            <person name="Bruskiewich R."/>
            <person name="Bureau T."/>
            <person name="Miyao A."/>
            <person name="Hirochika H."/>
            <person name="Nishikawa T."/>
            <person name="Kadowaki K."/>
            <person name="Sugiura M."/>
            <person name="Burr B."/>
            <person name="Sasaki T."/>
        </authorList>
    </citation>
    <scope>NUCLEOTIDE SEQUENCE [LARGE SCALE GENOMIC DNA]</scope>
    <source>
        <strain evidence="2">cv. Nipponbare</strain>
    </source>
</reference>
<protein>
    <submittedName>
        <fullName evidence="1">Os01g0621300 protein</fullName>
    </submittedName>
</protein>
<accession>Q0JL61</accession>
<dbReference type="HOGENOM" id="CLU_008062_0_0_1"/>
<dbReference type="Proteomes" id="UP000000763">
    <property type="component" value="Chromosome 1"/>
</dbReference>
<name>Q0JL61_ORYSJ</name>
<feature type="non-terminal residue" evidence="1">
    <location>
        <position position="1"/>
    </location>
</feature>
<dbReference type="AlphaFoldDB" id="Q0JL61"/>
<organism evidence="1 2">
    <name type="scientific">Oryza sativa subsp. japonica</name>
    <name type="common">Rice</name>
    <dbReference type="NCBI Taxonomy" id="39947"/>
    <lineage>
        <taxon>Eukaryota</taxon>
        <taxon>Viridiplantae</taxon>
        <taxon>Streptophyta</taxon>
        <taxon>Embryophyta</taxon>
        <taxon>Tracheophyta</taxon>
        <taxon>Spermatophyta</taxon>
        <taxon>Magnoliopsida</taxon>
        <taxon>Liliopsida</taxon>
        <taxon>Poales</taxon>
        <taxon>Poaceae</taxon>
        <taxon>BOP clade</taxon>
        <taxon>Oryzoideae</taxon>
        <taxon>Oryzeae</taxon>
        <taxon>Oryzinae</taxon>
        <taxon>Oryza</taxon>
        <taxon>Oryza sativa</taxon>
    </lineage>
</organism>
<proteinExistence type="predicted"/>
<evidence type="ECO:0000313" key="1">
    <source>
        <dbReference type="EMBL" id="BAF05517.2"/>
    </source>
</evidence>
<evidence type="ECO:0000313" key="2">
    <source>
        <dbReference type="Proteomes" id="UP000000763"/>
    </source>
</evidence>
<reference evidence="2" key="2">
    <citation type="journal article" date="2008" name="Nucleic Acids Res.">
        <title>The rice annotation project database (RAP-DB): 2008 update.</title>
        <authorList>
            <consortium name="The rice annotation project (RAP)"/>
        </authorList>
    </citation>
    <scope>GENOME REANNOTATION</scope>
    <source>
        <strain evidence="2">cv. Nipponbare</strain>
    </source>
</reference>
<dbReference type="KEGG" id="dosa:Os01g0621300"/>
<gene>
    <name evidence="1" type="ordered locus">Os01g0621300</name>
</gene>
<sequence length="78" mass="8481">NAQPFIREFNYPMASNCASGDSGVFVNGRELHQRDLDLLVGRGLPRISGKSYSVEISGNITDEETGKKLRSLGKLAPT</sequence>